<dbReference type="Proteomes" id="UP000322899">
    <property type="component" value="Unassembled WGS sequence"/>
</dbReference>
<reference evidence="10 11" key="1">
    <citation type="submission" date="2019-07" db="EMBL/GenBank/DDBJ databases">
        <title>Genomes of Cafeteria roenbergensis.</title>
        <authorList>
            <person name="Fischer M.G."/>
            <person name="Hackl T."/>
            <person name="Roman M."/>
        </authorList>
    </citation>
    <scope>NUCLEOTIDE SEQUENCE [LARGE SCALE GENOMIC DNA]</scope>
    <source>
        <strain evidence="8 11">BVI</strain>
        <strain evidence="9 10">E4-10P</strain>
    </source>
</reference>
<evidence type="ECO:0000256" key="5">
    <source>
        <dbReference type="RuleBase" id="RU362121"/>
    </source>
</evidence>
<dbReference type="InterPro" id="IPR050668">
    <property type="entry name" value="Cytochrome_b5"/>
</dbReference>
<dbReference type="EMBL" id="VLTO01000024">
    <property type="protein sequence ID" value="KAA0174308.1"/>
    <property type="molecule type" value="Genomic_DNA"/>
</dbReference>
<dbReference type="SUPFAM" id="SSF55856">
    <property type="entry name" value="Cytochrome b5-like heme/steroid binding domain"/>
    <property type="match status" value="1"/>
</dbReference>
<comment type="caution">
    <text evidence="9">The sequence shown here is derived from an EMBL/GenBank/DDBJ whole genome shotgun (WGS) entry which is preliminary data.</text>
</comment>
<dbReference type="Gene3D" id="3.10.120.10">
    <property type="entry name" value="Cytochrome b5-like heme/steroid binding domain"/>
    <property type="match status" value="1"/>
</dbReference>
<protein>
    <recommendedName>
        <fullName evidence="7">Cytochrome b5 heme-binding domain-containing protein</fullName>
    </recommendedName>
</protein>
<evidence type="ECO:0000313" key="8">
    <source>
        <dbReference type="EMBL" id="KAA0154131.1"/>
    </source>
</evidence>
<dbReference type="InterPro" id="IPR018506">
    <property type="entry name" value="Cyt_B5_heme-BS"/>
</dbReference>
<evidence type="ECO:0000313" key="11">
    <source>
        <dbReference type="Proteomes" id="UP000323011"/>
    </source>
</evidence>
<feature type="compositionally biased region" description="Low complexity" evidence="6">
    <location>
        <begin position="21"/>
        <end position="31"/>
    </location>
</feature>
<keyword evidence="1 5" id="KW-0349">Heme</keyword>
<name>A0A5A8EAL6_CAFRO</name>
<dbReference type="GO" id="GO:0046872">
    <property type="term" value="F:metal ion binding"/>
    <property type="evidence" value="ECO:0007669"/>
    <property type="project" value="UniProtKB-UniRule"/>
</dbReference>
<evidence type="ECO:0000256" key="6">
    <source>
        <dbReference type="SAM" id="MobiDB-lite"/>
    </source>
</evidence>
<evidence type="ECO:0000256" key="4">
    <source>
        <dbReference type="ARBA" id="ARBA00038168"/>
    </source>
</evidence>
<dbReference type="InterPro" id="IPR036400">
    <property type="entry name" value="Cyt_B5-like_heme/steroid_sf"/>
</dbReference>
<dbReference type="GO" id="GO:0020037">
    <property type="term" value="F:heme binding"/>
    <property type="evidence" value="ECO:0007669"/>
    <property type="project" value="UniProtKB-UniRule"/>
</dbReference>
<dbReference type="InterPro" id="IPR001199">
    <property type="entry name" value="Cyt_B5-like_heme/steroid-bd"/>
</dbReference>
<sequence>MDTAPEPGVEAEPVVVPAKVVGAEPTPGAEGAEARAEAKAASAPVAKMDTRPLLGTRHTAFSLEEVAKHSSPDDCWLVAHGIVYDVTEYISRHPGGTKAITRHGGMVCDEDFDFHSPQAQRKAWSRYSIGYVPSERTCAVM</sequence>
<dbReference type="AlphaFoldDB" id="A0A5A8EAL6"/>
<evidence type="ECO:0000256" key="3">
    <source>
        <dbReference type="ARBA" id="ARBA00023004"/>
    </source>
</evidence>
<dbReference type="GO" id="GO:0016020">
    <property type="term" value="C:membrane"/>
    <property type="evidence" value="ECO:0007669"/>
    <property type="project" value="TreeGrafter"/>
</dbReference>
<keyword evidence="11" id="KW-1185">Reference proteome</keyword>
<comment type="similarity">
    <text evidence="4 5">Belongs to the cytochrome b5 family.</text>
</comment>
<dbReference type="FunFam" id="3.10.120.10:FF:000007">
    <property type="entry name" value="Sulfite oxidase, mitochondrial"/>
    <property type="match status" value="1"/>
</dbReference>
<evidence type="ECO:0000256" key="1">
    <source>
        <dbReference type="ARBA" id="ARBA00022617"/>
    </source>
</evidence>
<accession>A0A5A8EAL6</accession>
<proteinExistence type="inferred from homology"/>
<dbReference type="Pfam" id="PF00173">
    <property type="entry name" value="Cyt-b5"/>
    <property type="match status" value="1"/>
</dbReference>
<dbReference type="PROSITE" id="PS50255">
    <property type="entry name" value="CYTOCHROME_B5_2"/>
    <property type="match status" value="1"/>
</dbReference>
<keyword evidence="2 5" id="KW-0479">Metal-binding</keyword>
<evidence type="ECO:0000259" key="7">
    <source>
        <dbReference type="PROSITE" id="PS50255"/>
    </source>
</evidence>
<dbReference type="PROSITE" id="PS00191">
    <property type="entry name" value="CYTOCHROME_B5_1"/>
    <property type="match status" value="1"/>
</dbReference>
<feature type="region of interest" description="Disordered" evidence="6">
    <location>
        <begin position="21"/>
        <end position="44"/>
    </location>
</feature>
<dbReference type="PANTHER" id="PTHR19359">
    <property type="entry name" value="CYTOCHROME B5"/>
    <property type="match status" value="1"/>
</dbReference>
<dbReference type="OrthoDB" id="260519at2759"/>
<dbReference type="SMART" id="SM01117">
    <property type="entry name" value="Cyt-b5"/>
    <property type="match status" value="1"/>
</dbReference>
<evidence type="ECO:0000313" key="10">
    <source>
        <dbReference type="Proteomes" id="UP000322899"/>
    </source>
</evidence>
<keyword evidence="3 5" id="KW-0408">Iron</keyword>
<dbReference type="EMBL" id="VLTN01000013">
    <property type="protein sequence ID" value="KAA0154131.1"/>
    <property type="molecule type" value="Genomic_DNA"/>
</dbReference>
<organism evidence="9 10">
    <name type="scientific">Cafeteria roenbergensis</name>
    <name type="common">Marine flagellate</name>
    <dbReference type="NCBI Taxonomy" id="33653"/>
    <lineage>
        <taxon>Eukaryota</taxon>
        <taxon>Sar</taxon>
        <taxon>Stramenopiles</taxon>
        <taxon>Bigyra</taxon>
        <taxon>Opalozoa</taxon>
        <taxon>Bicosoecida</taxon>
        <taxon>Cafeteriaceae</taxon>
        <taxon>Cafeteria</taxon>
    </lineage>
</organism>
<gene>
    <name evidence="9" type="ORF">FNF27_04319</name>
    <name evidence="8" type="ORF">FNF29_02751</name>
</gene>
<dbReference type="Proteomes" id="UP000323011">
    <property type="component" value="Unassembled WGS sequence"/>
</dbReference>
<evidence type="ECO:0000256" key="2">
    <source>
        <dbReference type="ARBA" id="ARBA00022723"/>
    </source>
</evidence>
<feature type="domain" description="Cytochrome b5 heme-binding" evidence="7">
    <location>
        <begin position="58"/>
        <end position="133"/>
    </location>
</feature>
<evidence type="ECO:0000313" key="9">
    <source>
        <dbReference type="EMBL" id="KAA0174308.1"/>
    </source>
</evidence>